<dbReference type="STRING" id="9593.ENSGGOP00000028678"/>
<dbReference type="Gene3D" id="1.20.1270.350">
    <property type="entry name" value="Dedicator of cytokinesis N-terminal subdomain"/>
    <property type="match status" value="1"/>
</dbReference>
<dbReference type="FunFam" id="1.25.40.410:FF:000004">
    <property type="entry name" value="Dedicator of cytokinesis protein 1"/>
    <property type="match status" value="1"/>
</dbReference>
<keyword evidence="5" id="KW-0597">Phosphoprotein</keyword>
<dbReference type="Bgee" id="ENSGGOG00000034952">
    <property type="expression patterns" value="Expressed in liver and 6 other cell types or tissues"/>
</dbReference>
<reference evidence="14" key="4">
    <citation type="submission" date="2025-09" db="UniProtKB">
        <authorList>
            <consortium name="Ensembl"/>
        </authorList>
    </citation>
    <scope>IDENTIFICATION</scope>
</reference>
<dbReference type="EMBL" id="CABD030042275">
    <property type="status" value="NOT_ANNOTATED_CDS"/>
    <property type="molecule type" value="Genomic_DNA"/>
</dbReference>
<dbReference type="InterPro" id="IPR043162">
    <property type="entry name" value="DOCK_C_lobe_C"/>
</dbReference>
<reference evidence="15" key="1">
    <citation type="submission" date="2011-05" db="EMBL/GenBank/DDBJ databases">
        <title>Insights into the evolution of the great apes provided by the gorilla genome.</title>
        <authorList>
            <person name="Scally A."/>
        </authorList>
    </citation>
    <scope>NUCLEOTIDE SEQUENCE [LARGE SCALE GENOMIC DNA]</scope>
</reference>
<dbReference type="GO" id="GO:0007264">
    <property type="term" value="P:small GTPase-mediated signal transduction"/>
    <property type="evidence" value="ECO:0007669"/>
    <property type="project" value="InterPro"/>
</dbReference>
<dbReference type="GO" id="GO:0005096">
    <property type="term" value="F:GTPase activator activity"/>
    <property type="evidence" value="ECO:0007669"/>
    <property type="project" value="Ensembl"/>
</dbReference>
<feature type="domain" description="C2 DOCK-type" evidence="12">
    <location>
        <begin position="423"/>
        <end position="607"/>
    </location>
</feature>
<dbReference type="Gene3D" id="1.25.40.410">
    <property type="match status" value="1"/>
</dbReference>
<evidence type="ECO:0000313" key="14">
    <source>
        <dbReference type="Ensembl" id="ENSGGOP00000028678.2"/>
    </source>
</evidence>
<name>G3SKN5_GORGO</name>
<dbReference type="CDD" id="cd12050">
    <property type="entry name" value="SH3_DOCK2_A"/>
    <property type="match status" value="1"/>
</dbReference>
<proteinExistence type="inferred from homology"/>
<dbReference type="Ensembl" id="ENSGGOT00000041164.2">
    <property type="protein sequence ID" value="ENSGGOP00000028678.2"/>
    <property type="gene ID" value="ENSGGOG00000034952.2"/>
</dbReference>
<accession>G3SKN5</accession>
<reference evidence="14" key="3">
    <citation type="submission" date="2025-08" db="UniProtKB">
        <authorList>
            <consortium name="Ensembl"/>
        </authorList>
    </citation>
    <scope>IDENTIFICATION</scope>
</reference>
<evidence type="ECO:0000256" key="9">
    <source>
        <dbReference type="PROSITE-ProRule" id="PRU00983"/>
    </source>
</evidence>
<evidence type="ECO:0000259" key="11">
    <source>
        <dbReference type="PROSITE" id="PS50002"/>
    </source>
</evidence>
<dbReference type="GO" id="GO:0006935">
    <property type="term" value="P:chemotaxis"/>
    <property type="evidence" value="ECO:0007669"/>
    <property type="project" value="Ensembl"/>
</dbReference>
<gene>
    <name evidence="14" type="primary">DOCK2</name>
</gene>
<evidence type="ECO:0000256" key="10">
    <source>
        <dbReference type="SAM" id="MobiDB-lite"/>
    </source>
</evidence>
<evidence type="ECO:0000256" key="3">
    <source>
        <dbReference type="ARBA" id="ARBA00022443"/>
    </source>
</evidence>
<dbReference type="EMBL" id="CABD030042272">
    <property type="status" value="NOT_ANNOTATED_CDS"/>
    <property type="molecule type" value="Genomic_DNA"/>
</dbReference>
<dbReference type="EMBL" id="CABD030042279">
    <property type="status" value="NOT_ANNOTATED_CDS"/>
    <property type="molecule type" value="Genomic_DNA"/>
</dbReference>
<dbReference type="EMBL" id="CABD030042276">
    <property type="status" value="NOT_ANNOTATED_CDS"/>
    <property type="molecule type" value="Genomic_DNA"/>
</dbReference>
<dbReference type="Pfam" id="PF20421">
    <property type="entry name" value="DHR-2_Lobe_C"/>
    <property type="match status" value="1"/>
</dbReference>
<dbReference type="InterPro" id="IPR042455">
    <property type="entry name" value="DOCK_N_sub1"/>
</dbReference>
<dbReference type="HOGENOM" id="CLU_000595_1_1_1"/>
<comment type="subcellular location">
    <subcellularLocation>
        <location evidence="2">Cytoplasm</location>
    </subcellularLocation>
    <subcellularLocation>
        <location evidence="1">Membrane</location>
    </subcellularLocation>
</comment>
<keyword evidence="4" id="KW-0963">Cytoplasm</keyword>
<dbReference type="Pfam" id="PF06920">
    <property type="entry name" value="DHR-2_Lobe_A"/>
    <property type="match status" value="1"/>
</dbReference>
<evidence type="ECO:0000256" key="8">
    <source>
        <dbReference type="PROSITE-ProRule" id="PRU00192"/>
    </source>
</evidence>
<dbReference type="InterPro" id="IPR046769">
    <property type="entry name" value="DOCKER_Lobe_A"/>
</dbReference>
<dbReference type="EMBL" id="CABD030042280">
    <property type="status" value="NOT_ANNOTATED_CDS"/>
    <property type="molecule type" value="Genomic_DNA"/>
</dbReference>
<dbReference type="InterPro" id="IPR056372">
    <property type="entry name" value="TPR_DOCK"/>
</dbReference>
<dbReference type="Pfam" id="PF16172">
    <property type="entry name" value="DOCK_N"/>
    <property type="match status" value="1"/>
</dbReference>
<dbReference type="GO" id="GO:0016477">
    <property type="term" value="P:cell migration"/>
    <property type="evidence" value="ECO:0000318"/>
    <property type="project" value="GO_Central"/>
</dbReference>
<dbReference type="Pfam" id="PF23554">
    <property type="entry name" value="TPR_DOCK"/>
    <property type="match status" value="1"/>
</dbReference>
<organism evidence="14 15">
    <name type="scientific">Gorilla gorilla gorilla</name>
    <name type="common">Western lowland gorilla</name>
    <dbReference type="NCBI Taxonomy" id="9595"/>
    <lineage>
        <taxon>Eukaryota</taxon>
        <taxon>Metazoa</taxon>
        <taxon>Chordata</taxon>
        <taxon>Craniata</taxon>
        <taxon>Vertebrata</taxon>
        <taxon>Euteleostomi</taxon>
        <taxon>Mammalia</taxon>
        <taxon>Eutheria</taxon>
        <taxon>Euarchontoglires</taxon>
        <taxon>Primates</taxon>
        <taxon>Haplorrhini</taxon>
        <taxon>Catarrhini</taxon>
        <taxon>Hominidae</taxon>
        <taxon>Gorilla</taxon>
    </lineage>
</organism>
<evidence type="ECO:0000259" key="13">
    <source>
        <dbReference type="PROSITE" id="PS51651"/>
    </source>
</evidence>
<reference evidence="14 15" key="2">
    <citation type="journal article" date="2012" name="Nature">
        <title>Insights into hominid evolution from the gorilla genome sequence.</title>
        <authorList>
            <person name="Scally A."/>
            <person name="Dutheil J.Y."/>
            <person name="Hillier L.W."/>
            <person name="Jordan G.E."/>
            <person name="Goodhead I."/>
            <person name="Herrero J."/>
            <person name="Hobolth A."/>
            <person name="Lappalainen T."/>
            <person name="Mailund T."/>
            <person name="Marques-Bonet T."/>
            <person name="McCarthy S."/>
            <person name="Montgomery S.H."/>
            <person name="Schwalie P.C."/>
            <person name="Tang Y.A."/>
            <person name="Ward M.C."/>
            <person name="Xue Y."/>
            <person name="Yngvadottir B."/>
            <person name="Alkan C."/>
            <person name="Andersen L.N."/>
            <person name="Ayub Q."/>
            <person name="Ball E.V."/>
            <person name="Beal K."/>
            <person name="Bradley B.J."/>
            <person name="Chen Y."/>
            <person name="Clee C.M."/>
            <person name="Fitzgerald S."/>
            <person name="Graves T.A."/>
            <person name="Gu Y."/>
            <person name="Heath P."/>
            <person name="Heger A."/>
            <person name="Karakoc E."/>
            <person name="Kolb-Kokocinski A."/>
            <person name="Laird G.K."/>
            <person name="Lunter G."/>
            <person name="Meader S."/>
            <person name="Mort M."/>
            <person name="Mullikin J.C."/>
            <person name="Munch K."/>
            <person name="O'Connor T.D."/>
            <person name="Phillips A.D."/>
            <person name="Prado-Martinez J."/>
            <person name="Rogers A.S."/>
            <person name="Sajjadian S."/>
            <person name="Schmidt D."/>
            <person name="Shaw K."/>
            <person name="Simpson J.T."/>
            <person name="Stenson P.D."/>
            <person name="Turner D.J."/>
            <person name="Vigilant L."/>
            <person name="Vilella A.J."/>
            <person name="Whitener W."/>
            <person name="Zhu B."/>
            <person name="Cooper D.N."/>
            <person name="de Jong P."/>
            <person name="Dermitzakis E.T."/>
            <person name="Eichler E.E."/>
            <person name="Flicek P."/>
            <person name="Goldman N."/>
            <person name="Mundy N.I."/>
            <person name="Ning Z."/>
            <person name="Odom D.T."/>
            <person name="Ponting C.P."/>
            <person name="Quail M.A."/>
            <person name="Ryder O.A."/>
            <person name="Searle S.M."/>
            <person name="Warren W.C."/>
            <person name="Wilson R.K."/>
            <person name="Schierup M.H."/>
            <person name="Rogers J."/>
            <person name="Tyler-Smith C."/>
            <person name="Durbin R."/>
        </authorList>
    </citation>
    <scope>NUCLEOTIDE SEQUENCE [LARGE SCALE GENOMIC DNA]</scope>
</reference>
<dbReference type="GO" id="GO:0007010">
    <property type="term" value="P:cytoskeleton organization"/>
    <property type="evidence" value="ECO:0007669"/>
    <property type="project" value="Ensembl"/>
</dbReference>
<dbReference type="SUPFAM" id="SSF48371">
    <property type="entry name" value="ARM repeat"/>
    <property type="match status" value="1"/>
</dbReference>
<protein>
    <submittedName>
        <fullName evidence="14">Dedicator of cytokinesis 2</fullName>
    </submittedName>
</protein>
<keyword evidence="3 8" id="KW-0728">SH3 domain</keyword>
<dbReference type="PROSITE" id="PS50002">
    <property type="entry name" value="SH3"/>
    <property type="match status" value="1"/>
</dbReference>
<feature type="domain" description="DOCKER" evidence="13">
    <location>
        <begin position="1211"/>
        <end position="1357"/>
    </location>
</feature>
<dbReference type="Pfam" id="PF07653">
    <property type="entry name" value="SH3_2"/>
    <property type="match status" value="1"/>
</dbReference>
<evidence type="ECO:0000256" key="7">
    <source>
        <dbReference type="ARBA" id="ARBA00023136"/>
    </source>
</evidence>
<dbReference type="GO" id="GO:0005085">
    <property type="term" value="F:guanyl-nucleotide exchange factor activity"/>
    <property type="evidence" value="ECO:0000318"/>
    <property type="project" value="GO_Central"/>
</dbReference>
<dbReference type="EMBL" id="CABD030042273">
    <property type="status" value="NOT_ANNOTATED_CDS"/>
    <property type="molecule type" value="Genomic_DNA"/>
</dbReference>
<dbReference type="Gene3D" id="2.30.30.40">
    <property type="entry name" value="SH3 Domains"/>
    <property type="match status" value="1"/>
</dbReference>
<keyword evidence="6" id="KW-0344">Guanine-nucleotide releasing factor</keyword>
<dbReference type="EMBL" id="CABD030042277">
    <property type="status" value="NOT_ANNOTATED_CDS"/>
    <property type="molecule type" value="Genomic_DNA"/>
</dbReference>
<sequence length="1698" mass="196193">MAPWRKADKERHGVAIYNFQGSGAPQLSLQIGDVVRIQETCGDWYRGYLIKHKMLQGIFPKSFIHIKEVTVEKRRNTENIIPAEIPLAQEVTTTLWEWGSIWKQLYVASKKERFLQVQSMMYDLMEWRSQLLSGTLPKDELKELKQKVTSKIDYGNKILELDLIVRDEDGNILDPDNTSVISLFHAHEEATDKITERIKEEMSKDQPDYAMYSRISSSPTHSLYVFVRNFVCRIGEDAELFMSLYDPNKQTVISENYLVRWGSRGFPKEIEMLNNLKVVFTDLGNKDLNRDKIYLICQIVRVGKMDLKDTGAKKCTQGLRRPFGVAVMDITDIIKGKAESDEEKQHFIPFHPVTAENDFLHSLLGKVIASKGDSGGQGLWVTMKMLVGDIIQIRKDYPHLVDRTTVVARKLGFPEIIMPGDVRNDIYITLLQGDFDKYNKTTQRNVEVIMCVCAEDGKTLPNAICVGAGDKPMNEYRSVVYYQVKQPRWMETVKVAVPIEDMQRIHLRFMFRHRSSLESKDKGEKNFAMSYVKLMKEDGTTLHDGFHDLVVLKGDSKKMEDASAYLTLPSYRHHVENKGATLSRSSSSVGGLSVSSRDVFSISTLVCSTKLTQNVGLLGLLKWRMKPQLLQENLEKLKIVDGEEVVKFLQDTLDALFNIMMEHSQSDEYDILVFDALIYIIGLIADRKFQHFNTVLEAYIQQHFSATLAYKKLMTVLKTYLDTSSRGEQCEPILRTLKALEYVFKFIVRSRTLFSQLYEGKEQMEFEESMRRLFESINNLMKSQYKTTILLQVAALKYIPSVLHDVETVFDAKLLSQLLYEFYTCIPPVKLQKQKVQSMNEIVQSNLFKKQECRDILLPVITKELKELLEQKDDMQHQVLEKKYCVELLNSILEVLSYQDAAFTYHHIQEIMVQLLRTVNRTVITMGRDHILISHFVACMTAILNQMGDQHYSFYIETFQTSSELVDFLMETFIMFKDLIGKNVYPGDWMAMSMVQNRVFLRAINKFAETMNQKFLEHTNFEFQLWNNYFHLAVAFITQDSLQLEQFSHAKYNKILNKYGDMRRLIGFSIRDMWYKLGQNKICFIPGMVGPILEMTLIPEAELRKATIPIFFDMMLCEYQRSGDFKKFENEIILKLDHEVEGGRGDEQYMQLLESILMECAAEHPTIAKSVENFVNLVKGLLEKLLDYRGVMTDESKDNRMSCTVNLLNFYKDNNREEMYIRYLYKLRDLHLDCDNYTEAAYTLLLHTWLLKWSDEQCASQVMQTGQQHPQTHRQLKETLYETIIGYFDKGKMWEEAISLCKELAEQYEMEIFDYELLSQNLIQQAKFYESIMKILRPKPDYFAVGYYGQGFPSFLRTTISPLENAIETMSTANEKILMMINQYQSDETLPINPLSMLLNGIVDPAVMGGFAKYEKAFFTEEYVRDHPEDQDKLTHLKDLIAWQIPFLGAGIKIHEKRVSDNLRPFHDRMEECFKNLKMKVEKEYGVREMPDFDDRRVGRPRSMLRSYRQMSIISLASMNSDCSTPSKPTSESFDLELASPKTPRVEQEEPISPGSTLPEVKLRRSKKRTKRSSVVFADEKATAESDLKRLSRKHEFMSDTNLSEHAAIPLKASVLSQMSFASQSMPTIPALALSVAGIPGLDEANTSPRLSQTFLQLSDGDKKTLTRKKVNQFFKTMLASKSAEEGKQIPDSLSTDL</sequence>
<dbReference type="InterPro" id="IPR043161">
    <property type="entry name" value="DOCK_C_lobe_A"/>
</dbReference>
<dbReference type="InterPro" id="IPR032376">
    <property type="entry name" value="DOCK_N"/>
</dbReference>
<dbReference type="FunFam" id="1.20.58.740:FF:000004">
    <property type="entry name" value="Dedicator of cytokinesis protein 1"/>
    <property type="match status" value="1"/>
</dbReference>
<keyword evidence="7" id="KW-0472">Membrane</keyword>
<dbReference type="PANTHER" id="PTHR45653:SF6">
    <property type="entry name" value="DEDICATOR OF CYTOKINESIS PROTEIN 2"/>
    <property type="match status" value="1"/>
</dbReference>
<dbReference type="GO" id="GO:0045060">
    <property type="term" value="P:negative thymic T cell selection"/>
    <property type="evidence" value="ECO:0007669"/>
    <property type="project" value="Ensembl"/>
</dbReference>
<dbReference type="FunFam" id="2.30.30.40:FF:000057">
    <property type="entry name" value="Dedicator of cytokinesis protein 4"/>
    <property type="match status" value="1"/>
</dbReference>
<keyword evidence="15" id="KW-1185">Reference proteome</keyword>
<dbReference type="Gene3D" id="2.60.40.150">
    <property type="entry name" value="C2 domain"/>
    <property type="match status" value="1"/>
</dbReference>
<feature type="compositionally biased region" description="Polar residues" evidence="10">
    <location>
        <begin position="1519"/>
        <end position="1533"/>
    </location>
</feature>
<dbReference type="GeneTree" id="ENSGT00940000154903"/>
<dbReference type="InterPro" id="IPR027007">
    <property type="entry name" value="C2_DOCK-type_domain"/>
</dbReference>
<evidence type="ECO:0000259" key="12">
    <source>
        <dbReference type="PROSITE" id="PS51650"/>
    </source>
</evidence>
<evidence type="ECO:0000256" key="6">
    <source>
        <dbReference type="ARBA" id="ARBA00022658"/>
    </source>
</evidence>
<dbReference type="GO" id="GO:0050766">
    <property type="term" value="P:positive regulation of phagocytosis"/>
    <property type="evidence" value="ECO:0007669"/>
    <property type="project" value="Ensembl"/>
</dbReference>
<feature type="domain" description="SH3" evidence="11">
    <location>
        <begin position="8"/>
        <end position="69"/>
    </location>
</feature>
<evidence type="ECO:0000256" key="1">
    <source>
        <dbReference type="ARBA" id="ARBA00004370"/>
    </source>
</evidence>
<dbReference type="Proteomes" id="UP000001519">
    <property type="component" value="Chromosome 5"/>
</dbReference>
<dbReference type="InterPro" id="IPR036028">
    <property type="entry name" value="SH3-like_dom_sf"/>
</dbReference>
<dbReference type="GO" id="GO:0042608">
    <property type="term" value="F:T cell receptor binding"/>
    <property type="evidence" value="ECO:0007669"/>
    <property type="project" value="Ensembl"/>
</dbReference>
<dbReference type="GO" id="GO:0007520">
    <property type="term" value="P:myoblast fusion"/>
    <property type="evidence" value="ECO:0000318"/>
    <property type="project" value="GO_Central"/>
</dbReference>
<dbReference type="InParanoid" id="G3SKN5"/>
<dbReference type="Gene3D" id="1.20.58.740">
    <property type="match status" value="1"/>
</dbReference>
<dbReference type="GO" id="GO:0046633">
    <property type="term" value="P:alpha-beta T cell proliferation"/>
    <property type="evidence" value="ECO:0007669"/>
    <property type="project" value="Ensembl"/>
</dbReference>
<dbReference type="FunFam" id="1.20.1270.350:FF:000001">
    <property type="entry name" value="dedicator of cytokinesis protein 4"/>
    <property type="match status" value="1"/>
</dbReference>
<dbReference type="GO" id="GO:0031267">
    <property type="term" value="F:small GTPase binding"/>
    <property type="evidence" value="ECO:0000318"/>
    <property type="project" value="GO_Central"/>
</dbReference>
<feature type="domain" description="DOCKER" evidence="13">
    <location>
        <begin position="1359"/>
        <end position="1490"/>
    </location>
</feature>
<comment type="similarity">
    <text evidence="9">Belongs to the DOCK family.</text>
</comment>
<dbReference type="InterPro" id="IPR026791">
    <property type="entry name" value="DOCK"/>
</dbReference>
<dbReference type="InterPro" id="IPR027357">
    <property type="entry name" value="DOCKER_dom"/>
</dbReference>
<dbReference type="EMBL" id="CABD030042278">
    <property type="status" value="NOT_ANNOTATED_CDS"/>
    <property type="molecule type" value="Genomic_DNA"/>
</dbReference>
<dbReference type="eggNOG" id="KOG1998">
    <property type="taxonomic scope" value="Eukaryota"/>
</dbReference>
<dbReference type="EMBL" id="CABD030042281">
    <property type="status" value="NOT_ANNOTATED_CDS"/>
    <property type="molecule type" value="Genomic_DNA"/>
</dbReference>
<dbReference type="GO" id="GO:0001766">
    <property type="term" value="P:membrane raft polarization"/>
    <property type="evidence" value="ECO:0007669"/>
    <property type="project" value="Ensembl"/>
</dbReference>
<feature type="region of interest" description="Disordered" evidence="10">
    <location>
        <begin position="1519"/>
        <end position="1573"/>
    </location>
</feature>
<dbReference type="PROSITE" id="PS51651">
    <property type="entry name" value="DOCKER"/>
    <property type="match status" value="2"/>
</dbReference>
<dbReference type="GO" id="GO:0045059">
    <property type="term" value="P:positive thymic T cell selection"/>
    <property type="evidence" value="ECO:0007669"/>
    <property type="project" value="Ensembl"/>
</dbReference>
<dbReference type="InterPro" id="IPR035892">
    <property type="entry name" value="C2_domain_sf"/>
</dbReference>
<dbReference type="InterPro" id="IPR016024">
    <property type="entry name" value="ARM-type_fold"/>
</dbReference>
<evidence type="ECO:0000256" key="5">
    <source>
        <dbReference type="ARBA" id="ARBA00022553"/>
    </source>
</evidence>
<dbReference type="InterPro" id="IPR046773">
    <property type="entry name" value="DOCKER_Lobe_C"/>
</dbReference>
<dbReference type="PROSITE" id="PS51650">
    <property type="entry name" value="C2_DOCK"/>
    <property type="match status" value="1"/>
</dbReference>
<dbReference type="FunCoup" id="G3SKN5">
    <property type="interactions" value="1144"/>
</dbReference>
<dbReference type="OMA" id="VECAEHH"/>
<dbReference type="GO" id="GO:0001768">
    <property type="term" value="P:establishment of T cell polarity"/>
    <property type="evidence" value="ECO:0007669"/>
    <property type="project" value="Ensembl"/>
</dbReference>
<dbReference type="EMBL" id="CABD030042274">
    <property type="status" value="NOT_ANNOTATED_CDS"/>
    <property type="molecule type" value="Genomic_DNA"/>
</dbReference>
<dbReference type="FunFam" id="2.60.40.150:FF:000044">
    <property type="entry name" value="dedicator of cytokinesis protein 1"/>
    <property type="match status" value="1"/>
</dbReference>
<dbReference type="SMART" id="SM00326">
    <property type="entry name" value="SH3"/>
    <property type="match status" value="1"/>
</dbReference>
<evidence type="ECO:0000256" key="4">
    <source>
        <dbReference type="ARBA" id="ARBA00022490"/>
    </source>
</evidence>
<dbReference type="GO" id="GO:0001771">
    <property type="term" value="P:immunological synapse formation"/>
    <property type="evidence" value="ECO:0007669"/>
    <property type="project" value="Ensembl"/>
</dbReference>
<dbReference type="Pfam" id="PF14429">
    <property type="entry name" value="DOCK-C2"/>
    <property type="match status" value="1"/>
</dbReference>
<dbReference type="GO" id="GO:0002277">
    <property type="term" value="P:myeloid dendritic cell activation involved in immune response"/>
    <property type="evidence" value="ECO:0007669"/>
    <property type="project" value="Ensembl"/>
</dbReference>
<evidence type="ECO:0000313" key="15">
    <source>
        <dbReference type="Proteomes" id="UP000001519"/>
    </source>
</evidence>
<dbReference type="InterPro" id="IPR001452">
    <property type="entry name" value="SH3_domain"/>
</dbReference>
<dbReference type="SUPFAM" id="SSF50044">
    <property type="entry name" value="SH3-domain"/>
    <property type="match status" value="1"/>
</dbReference>
<dbReference type="GO" id="GO:0005737">
    <property type="term" value="C:cytoplasm"/>
    <property type="evidence" value="ECO:0000318"/>
    <property type="project" value="GO_Central"/>
</dbReference>
<dbReference type="GO" id="GO:0005886">
    <property type="term" value="C:plasma membrane"/>
    <property type="evidence" value="ECO:0000318"/>
    <property type="project" value="GO_Central"/>
</dbReference>
<dbReference type="PANTHER" id="PTHR45653">
    <property type="entry name" value="DEDICATOR OF CYTOKINESIS"/>
    <property type="match status" value="1"/>
</dbReference>
<dbReference type="GO" id="GO:0044351">
    <property type="term" value="P:macropinocytosis"/>
    <property type="evidence" value="ECO:0007669"/>
    <property type="project" value="Ensembl"/>
</dbReference>
<evidence type="ECO:0000256" key="2">
    <source>
        <dbReference type="ARBA" id="ARBA00004496"/>
    </source>
</evidence>